<dbReference type="InterPro" id="IPR007535">
    <property type="entry name" value="Catechol_dOase_N"/>
</dbReference>
<dbReference type="GO" id="GO:0008199">
    <property type="term" value="F:ferric iron binding"/>
    <property type="evidence" value="ECO:0007669"/>
    <property type="project" value="InterPro"/>
</dbReference>
<evidence type="ECO:0000256" key="8">
    <source>
        <dbReference type="ARBA" id="ARBA00022964"/>
    </source>
</evidence>
<dbReference type="InterPro" id="IPR000627">
    <property type="entry name" value="Intradiol_dOase_C"/>
</dbReference>
<keyword evidence="6" id="KW-0479">Metal-binding</keyword>
<dbReference type="SMR" id="A0A059TZJ9"/>
<comment type="catalytic activity">
    <reaction evidence="1">
        <text>catechol + O2 = cis,cis-muconate + 2 H(+)</text>
        <dbReference type="Rhea" id="RHEA:23852"/>
        <dbReference type="ChEBI" id="CHEBI:15378"/>
        <dbReference type="ChEBI" id="CHEBI:15379"/>
        <dbReference type="ChEBI" id="CHEBI:18135"/>
        <dbReference type="ChEBI" id="CHEBI:32379"/>
        <dbReference type="EC" id="1.13.11.1"/>
    </reaction>
</comment>
<dbReference type="InterPro" id="IPR012801">
    <property type="entry name" value="Cchol_dOase_prob"/>
</dbReference>
<dbReference type="SUPFAM" id="SSF49482">
    <property type="entry name" value="Aromatic compound dioxygenase"/>
    <property type="match status" value="1"/>
</dbReference>
<sequence>MTQNFANTSAVQELLDKLSGQDQSAGDARLKAIVRRIMGDLFATIDEFDITDDEVWGTLNYAAAGSQEFGLWAAGLALERYLDMRADAIDASQGVTGGTPRTIEGPLYVAGAPEAEAFARLDDGADDGKGEVLIMHGQVRDVDGTPLANAKVEVWHANTLGNYSYFDKTQSDFNLRRSIYTDSEGRYAFRSIVPVGYACPPGGSTEGILKAIGRHGNRPAHIHFFVSAHDHRHLTTQINIDGDPYLHDDFAYATRDELIPPVNHIGNSNLGAKYGVTGPFAEIEFDFVMHKATGEKEEDASTRLRAVA</sequence>
<dbReference type="NCBIfam" id="TIGR02439">
    <property type="entry name" value="catechol_proteo"/>
    <property type="match status" value="1"/>
</dbReference>
<keyword evidence="7" id="KW-0058">Aromatic hydrocarbons catabolism</keyword>
<dbReference type="UniPathway" id="UPA00157">
    <property type="reaction ID" value="UER00258"/>
</dbReference>
<dbReference type="InterPro" id="IPR050770">
    <property type="entry name" value="Intradiol_RC_Dioxygenase"/>
</dbReference>
<dbReference type="Pfam" id="PF04444">
    <property type="entry name" value="Dioxygenase_N"/>
    <property type="match status" value="1"/>
</dbReference>
<feature type="domain" description="Intradiol ring-cleavage dioxygenases" evidence="11">
    <location>
        <begin position="135"/>
        <end position="163"/>
    </location>
</feature>
<evidence type="ECO:0000256" key="3">
    <source>
        <dbReference type="ARBA" id="ARBA00004957"/>
    </source>
</evidence>
<reference evidence="12" key="1">
    <citation type="journal article" date="2014" name="Appl. Environ. Microbiol.">
        <title>A Novel Angular Dioxygenase Gene Cluster Encoding 3-Phenoxybenzoate 1',2'-Dioxygenase in Sphingobium wenxiniae JZ-1.</title>
        <authorList>
            <person name="Wang C."/>
            <person name="Chen Q."/>
            <person name="Wang R."/>
            <person name="Shi C."/>
            <person name="Yan X."/>
            <person name="He J."/>
            <person name="Hong Q."/>
            <person name="Li S."/>
        </authorList>
    </citation>
    <scope>NUCLEOTIDE SEQUENCE</scope>
    <source>
        <strain evidence="12">JZ-1</strain>
    </source>
</reference>
<evidence type="ECO:0000256" key="4">
    <source>
        <dbReference type="ARBA" id="ARBA00007825"/>
    </source>
</evidence>
<evidence type="ECO:0000256" key="9">
    <source>
        <dbReference type="ARBA" id="ARBA00023002"/>
    </source>
</evidence>
<dbReference type="Pfam" id="PF00775">
    <property type="entry name" value="Dioxygenase_C"/>
    <property type="match status" value="1"/>
</dbReference>
<evidence type="ECO:0000256" key="5">
    <source>
        <dbReference type="ARBA" id="ARBA00013118"/>
    </source>
</evidence>
<dbReference type="InterPro" id="IPR015889">
    <property type="entry name" value="Intradiol_dOase_core"/>
</dbReference>
<keyword evidence="9" id="KW-0560">Oxidoreductase</keyword>
<evidence type="ECO:0000256" key="7">
    <source>
        <dbReference type="ARBA" id="ARBA00022797"/>
    </source>
</evidence>
<dbReference type="PANTHER" id="PTHR33711">
    <property type="entry name" value="DIOXYGENASE, PUTATIVE (AFU_ORTHOLOGUE AFUA_2G02910)-RELATED"/>
    <property type="match status" value="1"/>
</dbReference>
<dbReference type="AlphaFoldDB" id="A0A059TZJ9"/>
<dbReference type="Gene3D" id="2.60.130.10">
    <property type="entry name" value="Aromatic compound dioxygenase"/>
    <property type="match status" value="1"/>
</dbReference>
<dbReference type="PROSITE" id="PS00083">
    <property type="entry name" value="INTRADIOL_DIOXYGENAS"/>
    <property type="match status" value="1"/>
</dbReference>
<dbReference type="EC" id="1.13.11.1" evidence="5"/>
<organism evidence="12">
    <name type="scientific">Sphingobium wenxiniae (strain DSM 21828 / CGMCC 1.7748 / JZ-1)</name>
    <dbReference type="NCBI Taxonomy" id="595605"/>
    <lineage>
        <taxon>Bacteria</taxon>
        <taxon>Pseudomonadati</taxon>
        <taxon>Pseudomonadota</taxon>
        <taxon>Alphaproteobacteria</taxon>
        <taxon>Sphingomonadales</taxon>
        <taxon>Sphingomonadaceae</taxon>
        <taxon>Sphingobium</taxon>
    </lineage>
</organism>
<name>A0A059TZJ9_SPHWJ</name>
<proteinExistence type="inferred from homology"/>
<keyword evidence="8" id="KW-0223">Dioxygenase</keyword>
<evidence type="ECO:0000256" key="10">
    <source>
        <dbReference type="ARBA" id="ARBA00023004"/>
    </source>
</evidence>
<evidence type="ECO:0000256" key="6">
    <source>
        <dbReference type="ARBA" id="ARBA00022723"/>
    </source>
</evidence>
<dbReference type="PANTHER" id="PTHR33711:SF7">
    <property type="entry name" value="INTRADIOL RING-CLEAVAGE DIOXYGENASES DOMAIN-CONTAINING PROTEIN-RELATED"/>
    <property type="match status" value="1"/>
</dbReference>
<protein>
    <recommendedName>
        <fullName evidence="5">catechol 1,2-dioxygenase</fullName>
        <ecNumber evidence="5">1.13.11.1</ecNumber>
    </recommendedName>
</protein>
<accession>A0A059TZJ9</accession>
<comment type="cofactor">
    <cofactor evidence="2">
        <name>Fe(3+)</name>
        <dbReference type="ChEBI" id="CHEBI:29034"/>
    </cofactor>
</comment>
<dbReference type="GO" id="GO:0042952">
    <property type="term" value="P:beta-ketoadipate pathway"/>
    <property type="evidence" value="ECO:0007669"/>
    <property type="project" value="UniProtKB-UniPathway"/>
</dbReference>
<comment type="pathway">
    <text evidence="3">Aromatic compound metabolism; beta-ketoadipate pathway; 5-oxo-4,5-dihydro-2-furylacetate from catechol: step 1/3.</text>
</comment>
<dbReference type="GO" id="GO:0019614">
    <property type="term" value="P:catechol-containing compound catabolic process"/>
    <property type="evidence" value="ECO:0007669"/>
    <property type="project" value="InterPro"/>
</dbReference>
<keyword evidence="10" id="KW-0408">Iron</keyword>
<dbReference type="GO" id="GO:0018576">
    <property type="term" value="F:catechol 1,2-dioxygenase activity"/>
    <property type="evidence" value="ECO:0007669"/>
    <property type="project" value="UniProtKB-EC"/>
</dbReference>
<dbReference type="EMBL" id="KJ620836">
    <property type="protein sequence ID" value="AHZ46834.1"/>
    <property type="molecule type" value="Genomic_DNA"/>
</dbReference>
<evidence type="ECO:0000256" key="2">
    <source>
        <dbReference type="ARBA" id="ARBA00001965"/>
    </source>
</evidence>
<evidence type="ECO:0000313" key="12">
    <source>
        <dbReference type="EMBL" id="AHZ46834.1"/>
    </source>
</evidence>
<comment type="similarity">
    <text evidence="4">Belongs to the intradiol ring-cleavage dioxygenase family.</text>
</comment>
<evidence type="ECO:0000259" key="11">
    <source>
        <dbReference type="PROSITE" id="PS00083"/>
    </source>
</evidence>
<evidence type="ECO:0000256" key="1">
    <source>
        <dbReference type="ARBA" id="ARBA00001312"/>
    </source>
</evidence>